<feature type="compositionally biased region" description="Low complexity" evidence="3">
    <location>
        <begin position="842"/>
        <end position="886"/>
    </location>
</feature>
<evidence type="ECO:0000313" key="6">
    <source>
        <dbReference type="WBParaSite" id="TREG1_116870.1"/>
    </source>
</evidence>
<dbReference type="InterPro" id="IPR036866">
    <property type="entry name" value="RibonucZ/Hydroxyglut_hydro"/>
</dbReference>
<accession>A0AA85J048</accession>
<feature type="compositionally biased region" description="Low complexity" evidence="3">
    <location>
        <begin position="432"/>
        <end position="464"/>
    </location>
</feature>
<feature type="region of interest" description="Disordered" evidence="3">
    <location>
        <begin position="993"/>
        <end position="1022"/>
    </location>
</feature>
<dbReference type="GO" id="GO:0032039">
    <property type="term" value="C:integrator complex"/>
    <property type="evidence" value="ECO:0007669"/>
    <property type="project" value="InterPro"/>
</dbReference>
<evidence type="ECO:0000256" key="3">
    <source>
        <dbReference type="SAM" id="MobiDB-lite"/>
    </source>
</evidence>
<dbReference type="AlphaFoldDB" id="A0AA85J048"/>
<dbReference type="PANTHER" id="PTHR46094:SF1">
    <property type="entry name" value="INTEGRATOR COMPLEX SUBUNIT 9"/>
    <property type="match status" value="1"/>
</dbReference>
<dbReference type="SUPFAM" id="SSF56281">
    <property type="entry name" value="Metallo-hydrolase/oxidoreductase"/>
    <property type="match status" value="1"/>
</dbReference>
<dbReference type="Proteomes" id="UP000050795">
    <property type="component" value="Unassembled WGS sequence"/>
</dbReference>
<reference evidence="5" key="1">
    <citation type="submission" date="2022-06" db="EMBL/GenBank/DDBJ databases">
        <authorList>
            <person name="Berger JAMES D."/>
            <person name="Berger JAMES D."/>
        </authorList>
    </citation>
    <scope>NUCLEOTIDE SEQUENCE [LARGE SCALE GENOMIC DNA]</scope>
</reference>
<dbReference type="GO" id="GO:0034472">
    <property type="term" value="P:snRNA 3'-end processing"/>
    <property type="evidence" value="ECO:0007669"/>
    <property type="project" value="TreeGrafter"/>
</dbReference>
<name>A0AA85J048_TRIRE</name>
<feature type="compositionally biased region" description="Low complexity" evidence="3">
    <location>
        <begin position="409"/>
        <end position="422"/>
    </location>
</feature>
<dbReference type="InterPro" id="IPR001279">
    <property type="entry name" value="Metallo-B-lactamas"/>
</dbReference>
<sequence>MLNPDESKLRLRRLNTDVHNPCYLLHIHDVNLLLDCCLDLSNLSYFLPNHQLMSPGCSDLPEMCGTLGNNDSNKEVRGEDDEGDDDDDSGVFTKLGGMNYMTTGFKFCMLKSSEMSSIFWETIDVILISNTRSILGLPFLFENTKFRGKIFTTEPVVKFGKILIDDLLNELEQLSESQVELNSSKKKQKKTKINEFNDATDYLVNSGDYNWTKFYTRESVTKALNRVHLIAYHEPVDLFGLLTIKGLSAGYAIGSCNWIITSSSEKVAYISHTSLLYSHVLPFDDSEFGDTDILIVGTVNMYASNQLEKTVEEFRHIVVQTLARGGNVLVPTNPCGVIFDLLETALHAKENFNGNILPLFPHDHQTVVNNKSTPGTTVNIQSTTTTTTGTSSTSTILGGIGQLSHHKTVGNNNSVTSSSTSSEIDSLASYRNHNNMNSTNTNNSSSTVTTPTPISCTGGSSSSSRVARSPVFFLSNQVHISLAYSNAYGEWLNAVKESVLYTADSPFPFQSLLQSGQLVALKSLYDSSSSKKLLSDSSNTAYSSHMLTSPLLLGSGNTSSTSGNYFEQSALNSSTTPGTTTSSSTMLALTSSSVRDSTTTINNNSGSSNMVSGGIWPNSPCLIFASHPSLRIGPAVHLIRALAYGGLRLGSRTATTSSTPSHHSIILIESGDYVPAFEWNSKTLCTPETHLQRIITPFLQPDKLSTNCTKIVQLNNSTGCGTPVLSISDTATVYWLPMEARIGANQLDQLIKRCGEPRLALILPQEVYDQPVNWMSNIPISEQFKTKLHSIAYGQHLCLNLPDKCLQQVRVSSKLVSKIKPVYITTTTTTATTLKDTEKSENSVSGSGSSISSSSNVDKVNDANNNSKMKIKSSQQAGESDQSSSGSLGGGGVVGKSELKRKLSDTTTTIPPVPVVPASVTTTTSDTSTTSATTISDDKDSGGGEESQNKRTCIALVDALLTTRDGKHWLVSKEEKPEPDIIHPVKKDFIRSSATPPLSTTTLSSGLSTSLTSTNSSSNQVKNRNIKSNFNTKLDCDNRVLVSFNGNGNNGDNHSSARINPYELIQKLTERGVTGAYLADPCTARQVYARFAVYNMKASESIDNVDVILFPNPNTMICLSDYGSHIIAMDESTRTTIRDTLLLFLQYLESHSTNSIEL</sequence>
<feature type="compositionally biased region" description="Low complexity" evidence="3">
    <location>
        <begin position="993"/>
        <end position="1018"/>
    </location>
</feature>
<dbReference type="InterPro" id="IPR027074">
    <property type="entry name" value="Integrator_9su"/>
</dbReference>
<reference evidence="6" key="2">
    <citation type="submission" date="2023-11" db="UniProtKB">
        <authorList>
            <consortium name="WormBaseParasite"/>
        </authorList>
    </citation>
    <scope>IDENTIFICATION</scope>
</reference>
<proteinExistence type="predicted"/>
<keyword evidence="2" id="KW-0539">Nucleus</keyword>
<evidence type="ECO:0000256" key="1">
    <source>
        <dbReference type="ARBA" id="ARBA00004123"/>
    </source>
</evidence>
<evidence type="ECO:0000256" key="2">
    <source>
        <dbReference type="ARBA" id="ARBA00023242"/>
    </source>
</evidence>
<feature type="region of interest" description="Disordered" evidence="3">
    <location>
        <begin position="403"/>
        <end position="465"/>
    </location>
</feature>
<protein>
    <recommendedName>
        <fullName evidence="4">Metallo-beta-lactamase domain-containing protein</fullName>
    </recommendedName>
</protein>
<dbReference type="Gene3D" id="3.60.15.10">
    <property type="entry name" value="Ribonuclease Z/Hydroxyacylglutathione hydrolase-like"/>
    <property type="match status" value="1"/>
</dbReference>
<feature type="compositionally biased region" description="Low complexity" evidence="3">
    <location>
        <begin position="905"/>
        <end position="935"/>
    </location>
</feature>
<dbReference type="PANTHER" id="PTHR46094">
    <property type="entry name" value="INTEGRATOR COMPLEX SUBUNIT 9"/>
    <property type="match status" value="1"/>
</dbReference>
<dbReference type="Pfam" id="PF16661">
    <property type="entry name" value="Lactamase_B_6"/>
    <property type="match status" value="1"/>
</dbReference>
<organism evidence="5 6">
    <name type="scientific">Trichobilharzia regenti</name>
    <name type="common">Nasal bird schistosome</name>
    <dbReference type="NCBI Taxonomy" id="157069"/>
    <lineage>
        <taxon>Eukaryota</taxon>
        <taxon>Metazoa</taxon>
        <taxon>Spiralia</taxon>
        <taxon>Lophotrochozoa</taxon>
        <taxon>Platyhelminthes</taxon>
        <taxon>Trematoda</taxon>
        <taxon>Digenea</taxon>
        <taxon>Strigeidida</taxon>
        <taxon>Schistosomatoidea</taxon>
        <taxon>Schistosomatidae</taxon>
        <taxon>Trichobilharzia</taxon>
    </lineage>
</organism>
<dbReference type="WBParaSite" id="TREG1_116870.1">
    <property type="protein sequence ID" value="TREG1_116870.1"/>
    <property type="gene ID" value="TREG1_116870"/>
</dbReference>
<feature type="region of interest" description="Disordered" evidence="3">
    <location>
        <begin position="836"/>
        <end position="949"/>
    </location>
</feature>
<evidence type="ECO:0000259" key="4">
    <source>
        <dbReference type="Pfam" id="PF16661"/>
    </source>
</evidence>
<comment type="subcellular location">
    <subcellularLocation>
        <location evidence="1">Nucleus</location>
    </subcellularLocation>
</comment>
<evidence type="ECO:0000313" key="5">
    <source>
        <dbReference type="Proteomes" id="UP000050795"/>
    </source>
</evidence>
<feature type="domain" description="Metallo-beta-lactamase" evidence="4">
    <location>
        <begin position="118"/>
        <end position="271"/>
    </location>
</feature>
<keyword evidence="5" id="KW-1185">Reference proteome</keyword>